<comment type="similarity">
    <text evidence="8">Belongs to the NqrA family.</text>
</comment>
<protein>
    <recommendedName>
        <fullName evidence="8">Na(+)-translocating NADH-quinone reductase subunit A</fullName>
        <shortName evidence="8">Na(+)-NQR subunit A</shortName>
        <shortName evidence="8">Na(+)-translocating NQR subunit A</shortName>
        <ecNumber evidence="8">7.2.1.1</ecNumber>
    </recommendedName>
    <alternativeName>
        <fullName evidence="8">NQR complex subunit A</fullName>
    </alternativeName>
    <alternativeName>
        <fullName evidence="8">NQR-1 subunit A</fullName>
    </alternativeName>
</protein>
<evidence type="ECO:0000256" key="7">
    <source>
        <dbReference type="ARBA" id="ARBA00023201"/>
    </source>
</evidence>
<comment type="caution">
    <text evidence="12">The sequence shown here is derived from an EMBL/GenBank/DDBJ whole genome shotgun (WGS) entry which is preliminary data.</text>
</comment>
<evidence type="ECO:0000256" key="8">
    <source>
        <dbReference type="HAMAP-Rule" id="MF_00425"/>
    </source>
</evidence>
<comment type="subunit">
    <text evidence="8">Composed of six subunits; NqrA, NqrB, NqrC, NqrD, NqrE and NqrF.</text>
</comment>
<dbReference type="Proteomes" id="UP000178449">
    <property type="component" value="Unassembled WGS sequence"/>
</dbReference>
<gene>
    <name evidence="8" type="primary">nqrA</name>
    <name evidence="12" type="ORF">A2527_04385</name>
</gene>
<evidence type="ECO:0000256" key="1">
    <source>
        <dbReference type="ARBA" id="ARBA00022448"/>
    </source>
</evidence>
<evidence type="ECO:0000256" key="2">
    <source>
        <dbReference type="ARBA" id="ARBA00022967"/>
    </source>
</evidence>
<evidence type="ECO:0000256" key="6">
    <source>
        <dbReference type="ARBA" id="ARBA00023075"/>
    </source>
</evidence>
<keyword evidence="1 8" id="KW-0813">Transport</keyword>
<evidence type="ECO:0000259" key="11">
    <source>
        <dbReference type="Pfam" id="PF24836"/>
    </source>
</evidence>
<feature type="domain" description="NqrA second alpha/beta" evidence="11">
    <location>
        <begin position="113"/>
        <end position="257"/>
    </location>
</feature>
<dbReference type="Pfam" id="PF24836">
    <property type="entry name" value="NQRA_2nd"/>
    <property type="match status" value="1"/>
</dbReference>
<dbReference type="EC" id="7.2.1.1" evidence="8"/>
<keyword evidence="5 8" id="KW-0406">Ion transport</keyword>
<evidence type="ECO:0000313" key="12">
    <source>
        <dbReference type="EMBL" id="OGG96222.1"/>
    </source>
</evidence>
<dbReference type="InterPro" id="IPR056148">
    <property type="entry name" value="NQRA_2nd"/>
</dbReference>
<dbReference type="Pfam" id="PF05896">
    <property type="entry name" value="NQRA_N"/>
    <property type="match status" value="1"/>
</dbReference>
<keyword evidence="4 8" id="KW-0915">Sodium</keyword>
<dbReference type="Pfam" id="PF11973">
    <property type="entry name" value="NQRA_SLBB"/>
    <property type="match status" value="1"/>
</dbReference>
<dbReference type="PANTHER" id="PTHR37839">
    <property type="entry name" value="NA(+)-TRANSLOCATING NADH-QUINONE REDUCTASE SUBUNIT A"/>
    <property type="match status" value="1"/>
</dbReference>
<reference evidence="12 13" key="1">
    <citation type="journal article" date="2016" name="Nat. Commun.">
        <title>Thousands of microbial genomes shed light on interconnected biogeochemical processes in an aquifer system.</title>
        <authorList>
            <person name="Anantharaman K."/>
            <person name="Brown C.T."/>
            <person name="Hug L.A."/>
            <person name="Sharon I."/>
            <person name="Castelle C.J."/>
            <person name="Probst A.J."/>
            <person name="Thomas B.C."/>
            <person name="Singh A."/>
            <person name="Wilkins M.J."/>
            <person name="Karaoz U."/>
            <person name="Brodie E.L."/>
            <person name="Williams K.H."/>
            <person name="Hubbard S.S."/>
            <person name="Banfield J.F."/>
        </authorList>
    </citation>
    <scope>NUCLEOTIDE SEQUENCE [LARGE SCALE GENOMIC DNA]</scope>
</reference>
<evidence type="ECO:0000256" key="3">
    <source>
        <dbReference type="ARBA" id="ARBA00023027"/>
    </source>
</evidence>
<dbReference type="InterPro" id="IPR008703">
    <property type="entry name" value="NqrA"/>
</dbReference>
<evidence type="ECO:0000313" key="13">
    <source>
        <dbReference type="Proteomes" id="UP000178449"/>
    </source>
</evidence>
<dbReference type="NCBIfam" id="NF003759">
    <property type="entry name" value="PRK05352.1-2"/>
    <property type="match status" value="1"/>
</dbReference>
<dbReference type="GO" id="GO:0016655">
    <property type="term" value="F:oxidoreductase activity, acting on NAD(P)H, quinone or similar compound as acceptor"/>
    <property type="evidence" value="ECO:0007669"/>
    <property type="project" value="UniProtKB-UniRule"/>
</dbReference>
<dbReference type="GO" id="GO:0006814">
    <property type="term" value="P:sodium ion transport"/>
    <property type="evidence" value="ECO:0007669"/>
    <property type="project" value="UniProtKB-UniRule"/>
</dbReference>
<name>A0A1F6GDQ4_9PROT</name>
<dbReference type="PANTHER" id="PTHR37839:SF1">
    <property type="entry name" value="NA(+)-TRANSLOCATING NADH-QUINONE REDUCTASE SUBUNIT A"/>
    <property type="match status" value="1"/>
</dbReference>
<feature type="domain" description="NqrA N-terminal barrel-sandwich hybrid" evidence="9">
    <location>
        <begin position="2"/>
        <end position="94"/>
    </location>
</feature>
<dbReference type="HAMAP" id="MF_00425">
    <property type="entry name" value="NqrA"/>
    <property type="match status" value="1"/>
</dbReference>
<dbReference type="STRING" id="1817772.A2527_04385"/>
<keyword evidence="6 8" id="KW-0830">Ubiquinone</keyword>
<dbReference type="EMBL" id="MFNE01000017">
    <property type="protein sequence ID" value="OGG96222.1"/>
    <property type="molecule type" value="Genomic_DNA"/>
</dbReference>
<dbReference type="InterPro" id="IPR056147">
    <property type="entry name" value="NQRA_N"/>
</dbReference>
<comment type="function">
    <text evidence="8">NQR complex catalyzes the reduction of ubiquinone-1 to ubiquinol by two successive reactions, coupled with the transport of Na(+) ions from the cytoplasm to the periplasm. NqrA to NqrE are probably involved in the second step, the conversion of ubisemiquinone to ubiquinol.</text>
</comment>
<proteinExistence type="inferred from homology"/>
<organism evidence="12 13">
    <name type="scientific">Candidatus Lambdaproteobacteria bacterium RIFOXYD2_FULL_50_16</name>
    <dbReference type="NCBI Taxonomy" id="1817772"/>
    <lineage>
        <taxon>Bacteria</taxon>
        <taxon>Pseudomonadati</taxon>
        <taxon>Pseudomonadota</taxon>
        <taxon>Candidatus Lambdaproteobacteria</taxon>
    </lineage>
</organism>
<evidence type="ECO:0000259" key="9">
    <source>
        <dbReference type="Pfam" id="PF05896"/>
    </source>
</evidence>
<dbReference type="NCBIfam" id="TIGR01936">
    <property type="entry name" value="nqrA"/>
    <property type="match status" value="1"/>
</dbReference>
<comment type="catalytic activity">
    <reaction evidence="8">
        <text>a ubiquinone + n Na(+)(in) + NADH + H(+) = a ubiquinol + n Na(+)(out) + NAD(+)</text>
        <dbReference type="Rhea" id="RHEA:47748"/>
        <dbReference type="Rhea" id="RHEA-COMP:9565"/>
        <dbReference type="Rhea" id="RHEA-COMP:9566"/>
        <dbReference type="ChEBI" id="CHEBI:15378"/>
        <dbReference type="ChEBI" id="CHEBI:16389"/>
        <dbReference type="ChEBI" id="CHEBI:17976"/>
        <dbReference type="ChEBI" id="CHEBI:29101"/>
        <dbReference type="ChEBI" id="CHEBI:57540"/>
        <dbReference type="ChEBI" id="CHEBI:57945"/>
        <dbReference type="EC" id="7.2.1.1"/>
    </reaction>
</comment>
<sequence length="447" mass="48659">MITIKKGLNLPILGKPSQKITPSHPVSRVAILGPDYHGMKPSMAVRVGDEVKLGQELFQDKKNPGVVFTAPGSGTVVEINRGDKRVLMSVVIELKGDKAETFDKCAFKDFSGLDAQKIEENLVKSGMWTAFRTRPYSKTPHLGSRPVSIFVTAIDTDPFAVDPAVVVDEHAEAFSAGLELLAKLTEGKVYLCKEVGSNIPSGRSASTFIAEFKGPHPAGLAGTHIHFLDPVHAHKTVWTVGYQDVIAMAKLFETGRLFTDRVVGLGGSPVIMPRLVKTRLGASLDQLITGEIRPGSNRVISGSVLWGHKAEGELAYLGRFHNQVSVLPEGTNREFLGWLKPGSEKFSVKRVFHSALNPKHLFDFTTNCGGSDRAMVPVGSYESVLPMDMEPVYLLRSLIIGDTDQAQALGALELDEEDLGLCTFVCPGKYDYGPILRRSLTQIEHEG</sequence>
<keyword evidence="3 8" id="KW-0520">NAD</keyword>
<evidence type="ECO:0000256" key="5">
    <source>
        <dbReference type="ARBA" id="ARBA00023065"/>
    </source>
</evidence>
<keyword evidence="7 8" id="KW-0739">Sodium transport</keyword>
<evidence type="ECO:0000259" key="10">
    <source>
        <dbReference type="Pfam" id="PF11973"/>
    </source>
</evidence>
<dbReference type="InterPro" id="IPR022615">
    <property type="entry name" value="NqrA_C_domain"/>
</dbReference>
<keyword evidence="2 8" id="KW-1278">Translocase</keyword>
<evidence type="ECO:0000256" key="4">
    <source>
        <dbReference type="ARBA" id="ARBA00023053"/>
    </source>
</evidence>
<feature type="domain" description="Na(+)-translocating NADH-quinone reductase subunit A C-terminal" evidence="10">
    <location>
        <begin position="262"/>
        <end position="311"/>
    </location>
</feature>
<accession>A0A1F6GDQ4</accession>
<dbReference type="AlphaFoldDB" id="A0A1F6GDQ4"/>